<feature type="region of interest" description="Disordered" evidence="1">
    <location>
        <begin position="53"/>
        <end position="75"/>
    </location>
</feature>
<reference evidence="2 3" key="1">
    <citation type="submission" date="2019-07" db="EMBL/GenBank/DDBJ databases">
        <title>Whole genome shotgun sequence of Reyranella soli NBRC 108950.</title>
        <authorList>
            <person name="Hosoyama A."/>
            <person name="Uohara A."/>
            <person name="Ohji S."/>
            <person name="Ichikawa N."/>
        </authorList>
    </citation>
    <scope>NUCLEOTIDE SEQUENCE [LARGE SCALE GENOMIC DNA]</scope>
    <source>
        <strain evidence="2 3">NBRC 108950</strain>
    </source>
</reference>
<protein>
    <recommendedName>
        <fullName evidence="4">SPOR domain-containing protein</fullName>
    </recommendedName>
</protein>
<dbReference type="AlphaFoldDB" id="A0A512NTB8"/>
<proteinExistence type="predicted"/>
<sequence>MVPEGTSGKWSIWATHPKRLGGIAELYATEDSVAARAADLRQAGYLVDIFLSRPARPPGGSSRGLSALGAMDDCQ</sequence>
<evidence type="ECO:0000313" key="3">
    <source>
        <dbReference type="Proteomes" id="UP000321058"/>
    </source>
</evidence>
<keyword evidence="3" id="KW-1185">Reference proteome</keyword>
<accession>A0A512NTB8</accession>
<name>A0A512NTB8_9HYPH</name>
<organism evidence="2 3">
    <name type="scientific">Reyranella soli</name>
    <dbReference type="NCBI Taxonomy" id="1230389"/>
    <lineage>
        <taxon>Bacteria</taxon>
        <taxon>Pseudomonadati</taxon>
        <taxon>Pseudomonadota</taxon>
        <taxon>Alphaproteobacteria</taxon>
        <taxon>Hyphomicrobiales</taxon>
        <taxon>Reyranellaceae</taxon>
        <taxon>Reyranella</taxon>
    </lineage>
</organism>
<evidence type="ECO:0008006" key="4">
    <source>
        <dbReference type="Google" id="ProtNLM"/>
    </source>
</evidence>
<dbReference type="EMBL" id="BKAJ01000360">
    <property type="protein sequence ID" value="GEP62207.1"/>
    <property type="molecule type" value="Genomic_DNA"/>
</dbReference>
<dbReference type="Proteomes" id="UP000321058">
    <property type="component" value="Unassembled WGS sequence"/>
</dbReference>
<gene>
    <name evidence="2" type="ORF">RSO01_93730</name>
</gene>
<comment type="caution">
    <text evidence="2">The sequence shown here is derived from an EMBL/GenBank/DDBJ whole genome shotgun (WGS) entry which is preliminary data.</text>
</comment>
<evidence type="ECO:0000256" key="1">
    <source>
        <dbReference type="SAM" id="MobiDB-lite"/>
    </source>
</evidence>
<evidence type="ECO:0000313" key="2">
    <source>
        <dbReference type="EMBL" id="GEP62207.1"/>
    </source>
</evidence>